<feature type="active site" description="Proton donor/acceptor" evidence="5">
    <location>
        <position position="265"/>
    </location>
</feature>
<reference evidence="8" key="2">
    <citation type="submission" date="2015-01" db="EMBL/GenBank/DDBJ databases">
        <title>Evolutionary Origins and Diversification of the Mycorrhizal Mutualists.</title>
        <authorList>
            <consortium name="DOE Joint Genome Institute"/>
            <consortium name="Mycorrhizal Genomics Consortium"/>
            <person name="Kohler A."/>
            <person name="Kuo A."/>
            <person name="Nagy L.G."/>
            <person name="Floudas D."/>
            <person name="Copeland A."/>
            <person name="Barry K.W."/>
            <person name="Cichocki N."/>
            <person name="Veneault-Fourrey C."/>
            <person name="LaButti K."/>
            <person name="Lindquist E.A."/>
            <person name="Lipzen A."/>
            <person name="Lundell T."/>
            <person name="Morin E."/>
            <person name="Murat C."/>
            <person name="Riley R."/>
            <person name="Ohm R."/>
            <person name="Sun H."/>
            <person name="Tunlid A."/>
            <person name="Henrissat B."/>
            <person name="Grigoriev I.V."/>
            <person name="Hibbett D.S."/>
            <person name="Martin F."/>
        </authorList>
    </citation>
    <scope>NUCLEOTIDE SEQUENCE [LARGE SCALE GENOMIC DNA]</scope>
    <source>
        <strain evidence="8">Zn</strain>
    </source>
</reference>
<feature type="region of interest" description="Disordered" evidence="6">
    <location>
        <begin position="1"/>
        <end position="51"/>
    </location>
</feature>
<dbReference type="OrthoDB" id="49151at2759"/>
<proteinExistence type="inferred from homology"/>
<name>A0A0C3CG21_OIDMZ</name>
<keyword evidence="3" id="KW-0456">Lyase</keyword>
<dbReference type="AlphaFoldDB" id="A0A0C3CG21"/>
<keyword evidence="2 5" id="KW-0378">Hydrolase</keyword>
<feature type="active site" description="Proton donor/acceptor" evidence="5">
    <location>
        <position position="138"/>
    </location>
</feature>
<dbReference type="PANTHER" id="PTHR13522">
    <property type="entry name" value="U6 SNRNA PHOSPHODIESTERASE 1"/>
    <property type="match status" value="1"/>
</dbReference>
<dbReference type="EC" id="3.1.4.-" evidence="5"/>
<evidence type="ECO:0000256" key="4">
    <source>
        <dbReference type="ARBA" id="ARBA00023242"/>
    </source>
</evidence>
<evidence type="ECO:0000313" key="8">
    <source>
        <dbReference type="Proteomes" id="UP000054321"/>
    </source>
</evidence>
<evidence type="ECO:0000313" key="7">
    <source>
        <dbReference type="EMBL" id="KIM97938.1"/>
    </source>
</evidence>
<feature type="compositionally biased region" description="Basic and acidic residues" evidence="6">
    <location>
        <begin position="227"/>
        <end position="250"/>
    </location>
</feature>
<accession>A0A0C3CG21</accession>
<organism evidence="7 8">
    <name type="scientific">Oidiodendron maius (strain Zn)</name>
    <dbReference type="NCBI Taxonomy" id="913774"/>
    <lineage>
        <taxon>Eukaryota</taxon>
        <taxon>Fungi</taxon>
        <taxon>Dikarya</taxon>
        <taxon>Ascomycota</taxon>
        <taxon>Pezizomycotina</taxon>
        <taxon>Leotiomycetes</taxon>
        <taxon>Leotiomycetes incertae sedis</taxon>
        <taxon>Myxotrichaceae</taxon>
        <taxon>Oidiodendron</taxon>
    </lineage>
</organism>
<dbReference type="InParanoid" id="A0A0C3CG21"/>
<dbReference type="GO" id="GO:0034477">
    <property type="term" value="P:U6 snRNA 3'-end processing"/>
    <property type="evidence" value="ECO:0007669"/>
    <property type="project" value="UniProtKB-UniRule"/>
</dbReference>
<feature type="region of interest" description="Disordered" evidence="6">
    <location>
        <begin position="218"/>
        <end position="252"/>
    </location>
</feature>
<dbReference type="HAMAP" id="MF_03040">
    <property type="entry name" value="USB1"/>
    <property type="match status" value="1"/>
</dbReference>
<protein>
    <recommendedName>
        <fullName evidence="5">U6 snRNA phosphodiesterase</fullName>
        <ecNumber evidence="5">3.1.4.-</ecNumber>
    </recommendedName>
</protein>
<gene>
    <name evidence="5" type="primary">USB1</name>
    <name evidence="7" type="ORF">OIDMADRAFT_182290</name>
</gene>
<keyword evidence="4 5" id="KW-0539">Nucleus</keyword>
<feature type="compositionally biased region" description="Basic and acidic residues" evidence="6">
    <location>
        <begin position="33"/>
        <end position="42"/>
    </location>
</feature>
<evidence type="ECO:0000256" key="1">
    <source>
        <dbReference type="ARBA" id="ARBA00022722"/>
    </source>
</evidence>
<dbReference type="HOGENOM" id="CLU_050234_1_0_1"/>
<dbReference type="Proteomes" id="UP000054321">
    <property type="component" value="Unassembled WGS sequence"/>
</dbReference>
<reference evidence="7 8" key="1">
    <citation type="submission" date="2014-04" db="EMBL/GenBank/DDBJ databases">
        <authorList>
            <consortium name="DOE Joint Genome Institute"/>
            <person name="Kuo A."/>
            <person name="Martino E."/>
            <person name="Perotto S."/>
            <person name="Kohler A."/>
            <person name="Nagy L.G."/>
            <person name="Floudas D."/>
            <person name="Copeland A."/>
            <person name="Barry K.W."/>
            <person name="Cichocki N."/>
            <person name="Veneault-Fourrey C."/>
            <person name="LaButti K."/>
            <person name="Lindquist E.A."/>
            <person name="Lipzen A."/>
            <person name="Lundell T."/>
            <person name="Morin E."/>
            <person name="Murat C."/>
            <person name="Sun H."/>
            <person name="Tunlid A."/>
            <person name="Henrissat B."/>
            <person name="Grigoriev I.V."/>
            <person name="Hibbett D.S."/>
            <person name="Martin F."/>
            <person name="Nordberg H.P."/>
            <person name="Cantor M.N."/>
            <person name="Hua S.X."/>
        </authorList>
    </citation>
    <scope>NUCLEOTIDE SEQUENCE [LARGE SCALE GENOMIC DNA]</scope>
    <source>
        <strain evidence="7 8">Zn</strain>
    </source>
</reference>
<dbReference type="GO" id="GO:1990838">
    <property type="term" value="F:poly(U)-specific exoribonuclease activity, producing 3' uridine cyclic phosphate ends"/>
    <property type="evidence" value="ECO:0007669"/>
    <property type="project" value="UniProtKB-UniRule"/>
</dbReference>
<comment type="function">
    <text evidence="5">Phosphodiesterase responsible for the U6 snRNA 3' end processing. Acts as an exoribonuclease (RNase) responsible for trimming the poly(U) tract of the last nucleotides in the pre-U6 snRNA molecule, leading to the formation of mature U6 snRNA.</text>
</comment>
<comment type="subcellular location">
    <subcellularLocation>
        <location evidence="5">Nucleus</location>
    </subcellularLocation>
</comment>
<evidence type="ECO:0000256" key="2">
    <source>
        <dbReference type="ARBA" id="ARBA00022801"/>
    </source>
</evidence>
<dbReference type="GO" id="GO:0016829">
    <property type="term" value="F:lyase activity"/>
    <property type="evidence" value="ECO:0007669"/>
    <property type="project" value="UniProtKB-KW"/>
</dbReference>
<keyword evidence="8" id="KW-1185">Reference proteome</keyword>
<dbReference type="GO" id="GO:0005634">
    <property type="term" value="C:nucleus"/>
    <property type="evidence" value="ECO:0007669"/>
    <property type="project" value="UniProtKB-SubCell"/>
</dbReference>
<dbReference type="PANTHER" id="PTHR13522:SF3">
    <property type="entry name" value="U6 SNRNA PHOSPHODIESTERASE 1"/>
    <property type="match status" value="1"/>
</dbReference>
<keyword evidence="1 5" id="KW-0540">Nuclease</keyword>
<evidence type="ECO:0000256" key="6">
    <source>
        <dbReference type="SAM" id="MobiDB-lite"/>
    </source>
</evidence>
<evidence type="ECO:0000256" key="3">
    <source>
        <dbReference type="ARBA" id="ARBA00023239"/>
    </source>
</evidence>
<feature type="compositionally biased region" description="Low complexity" evidence="6">
    <location>
        <begin position="17"/>
        <end position="32"/>
    </location>
</feature>
<dbReference type="EMBL" id="KN832881">
    <property type="protein sequence ID" value="KIM97938.1"/>
    <property type="molecule type" value="Genomic_DNA"/>
</dbReference>
<dbReference type="STRING" id="913774.A0A0C3CG21"/>
<sequence>MALVDYSSSEGEEDDAQAQAQAQVQHQPQHQPQADHKGEHRHQQSSLPPLPAKFHDLYAHTARVSSSDDPSLHGGRRRVTPHIEGNWPTHVYIEWFPSTTEHAALAAVITALRTRLPPDRLSLHSLLTSDLAAPLPLHISLSRSIGFATERKDDFVVAVERAIRSSSVRPFDVVVSSWDWVPNFERTRWFLVLRVTAPRTDGLNKLLHVTNRVVQEHGQPPLYSKTSDGKKPCQSEESMRSRRTPIRGEPEDQWDGMQEVSDAFHVSFAWSLEQPNDAMLDATKSVSVKEFEDARKALISVEEIKVKVGNVVTKVPLARNVSERIGLLGL</sequence>
<dbReference type="Pfam" id="PF09749">
    <property type="entry name" value="HVSL"/>
    <property type="match status" value="1"/>
</dbReference>
<dbReference type="Gene3D" id="3.90.1140.10">
    <property type="entry name" value="Cyclic phosphodiesterase"/>
    <property type="match status" value="1"/>
</dbReference>
<evidence type="ECO:0000256" key="5">
    <source>
        <dbReference type="HAMAP-Rule" id="MF_03040"/>
    </source>
</evidence>
<comment type="similarity">
    <text evidence="5">Belongs to the 2H phosphoesterase superfamily. USB1 family.</text>
</comment>
<dbReference type="InterPro" id="IPR027521">
    <property type="entry name" value="Usb1"/>
</dbReference>